<evidence type="ECO:0000259" key="1">
    <source>
        <dbReference type="Pfam" id="PF06985"/>
    </source>
</evidence>
<feature type="domain" description="Heterokaryon incompatibility" evidence="1">
    <location>
        <begin position="64"/>
        <end position="156"/>
    </location>
</feature>
<proteinExistence type="predicted"/>
<comment type="caution">
    <text evidence="2">The sequence shown here is derived from an EMBL/GenBank/DDBJ whole genome shotgun (WGS) entry which is preliminary data.</text>
</comment>
<dbReference type="OrthoDB" id="5303367at2759"/>
<dbReference type="InterPro" id="IPR010730">
    <property type="entry name" value="HET"/>
</dbReference>
<organism evidence="2 3">
    <name type="scientific">Collybiopsis confluens</name>
    <dbReference type="NCBI Taxonomy" id="2823264"/>
    <lineage>
        <taxon>Eukaryota</taxon>
        <taxon>Fungi</taxon>
        <taxon>Dikarya</taxon>
        <taxon>Basidiomycota</taxon>
        <taxon>Agaricomycotina</taxon>
        <taxon>Agaricomycetes</taxon>
        <taxon>Agaricomycetidae</taxon>
        <taxon>Agaricales</taxon>
        <taxon>Marasmiineae</taxon>
        <taxon>Omphalotaceae</taxon>
        <taxon>Collybiopsis</taxon>
    </lineage>
</organism>
<protein>
    <recommendedName>
        <fullName evidence="1">Heterokaryon incompatibility domain-containing protein</fullName>
    </recommendedName>
</protein>
<dbReference type="Proteomes" id="UP000518752">
    <property type="component" value="Unassembled WGS sequence"/>
</dbReference>
<name>A0A8H5GAZ7_9AGAR</name>
<dbReference type="EMBL" id="JAACJN010000203">
    <property type="protein sequence ID" value="KAF5361574.1"/>
    <property type="molecule type" value="Genomic_DNA"/>
</dbReference>
<dbReference type="PANTHER" id="PTHR33112">
    <property type="entry name" value="DOMAIN PROTEIN, PUTATIVE-RELATED"/>
    <property type="match status" value="1"/>
</dbReference>
<reference evidence="2 3" key="1">
    <citation type="journal article" date="2020" name="ISME J.">
        <title>Uncovering the hidden diversity of litter-decomposition mechanisms in mushroom-forming fungi.</title>
        <authorList>
            <person name="Floudas D."/>
            <person name="Bentzer J."/>
            <person name="Ahren D."/>
            <person name="Johansson T."/>
            <person name="Persson P."/>
            <person name="Tunlid A."/>
        </authorList>
    </citation>
    <scope>NUCLEOTIDE SEQUENCE [LARGE SCALE GENOMIC DNA]</scope>
    <source>
        <strain evidence="2 3">CBS 406.79</strain>
    </source>
</reference>
<dbReference type="AlphaFoldDB" id="A0A8H5GAZ7"/>
<keyword evidence="3" id="KW-1185">Reference proteome</keyword>
<gene>
    <name evidence="2" type="ORF">D9757_011545</name>
</gene>
<dbReference type="Pfam" id="PF06985">
    <property type="entry name" value="HET"/>
    <property type="match status" value="1"/>
</dbReference>
<evidence type="ECO:0000313" key="2">
    <source>
        <dbReference type="EMBL" id="KAF5361574.1"/>
    </source>
</evidence>
<accession>A0A8H5GAZ7</accession>
<dbReference type="PANTHER" id="PTHR33112:SF16">
    <property type="entry name" value="HETEROKARYON INCOMPATIBILITY DOMAIN-CONTAINING PROTEIN"/>
    <property type="match status" value="1"/>
</dbReference>
<sequence>MSAISTIFQMPLAALVKDNLPLDLAAAGPTPATPQRYRLVRCKELVEDQTLCIDEFHDFPHIKYSAVSYVWRGNIVDRDFVHEQGRFNVKGAEDGDPIGVDVLSHACSASLLQGYSHLWLDRLCIIQTSKEDKRWQIQRMHSIYQSCALCIVLAGGIQRLVRIDEETDWIHRGWTLQEAIAPPTVSVLFSWKLGSGLGSAGDNRNVELKEVVRSKSAMTSLSLVIDASVTGSLSFTGEARKFTVEVKIFGSHPSNFSYNDVPFWRPQRKLLSPNVAALAVILNDVLDHDAKEYAIWQSALMRTSSRPVDMIFSIMGLFGITLNTVDFHKNDRVGATIALAREILRKGGRANWLGASFKLEPARQISTFPTFPQTRVAGKALVSTRKGVRDVLELMSSEYPYGEALVYMPKGTMDSEGYLHFSAKAIEISIIAGTVWHSKNPLGLDHLVQVTTMDDGSVREILHDSSQAMLEQTSVSRTFLVLIGWFNAYYPGATPANDAQNIRTMVVEEHSVDKFHVQKYCSLSMKLRSWVSKWETREICVGGPEALADPEVMGDTDGELQETFTEVGKLRLPTSSSWKPTLKDQTLFAARWAVPQKVLEEHLSP</sequence>
<evidence type="ECO:0000313" key="3">
    <source>
        <dbReference type="Proteomes" id="UP000518752"/>
    </source>
</evidence>